<dbReference type="InterPro" id="IPR039657">
    <property type="entry name" value="Dimethylallyltransferase"/>
</dbReference>
<name>A0A2K5RFY6_CEBIM</name>
<evidence type="ECO:0000256" key="18">
    <source>
        <dbReference type="ARBA" id="ARBA00049563"/>
    </source>
</evidence>
<evidence type="ECO:0000256" key="14">
    <source>
        <dbReference type="ARBA" id="ARBA00022840"/>
    </source>
</evidence>
<evidence type="ECO:0000313" key="21">
    <source>
        <dbReference type="Proteomes" id="UP000233040"/>
    </source>
</evidence>
<dbReference type="EC" id="2.5.1.75" evidence="4"/>
<dbReference type="Ensembl" id="ENSCCAT00000044608.1">
    <property type="protein sequence ID" value="ENSCCAP00000027055.1"/>
    <property type="gene ID" value="ENSCCAG00000031271.1"/>
</dbReference>
<organism evidence="20 21">
    <name type="scientific">Cebus imitator</name>
    <name type="common">Panamanian white-faced capuchin</name>
    <name type="synonym">Cebus capucinus imitator</name>
    <dbReference type="NCBI Taxonomy" id="2715852"/>
    <lineage>
        <taxon>Eukaryota</taxon>
        <taxon>Metazoa</taxon>
        <taxon>Chordata</taxon>
        <taxon>Craniata</taxon>
        <taxon>Vertebrata</taxon>
        <taxon>Euteleostomi</taxon>
        <taxon>Mammalia</taxon>
        <taxon>Eutheria</taxon>
        <taxon>Euarchontoglires</taxon>
        <taxon>Primates</taxon>
        <taxon>Haplorrhini</taxon>
        <taxon>Platyrrhini</taxon>
        <taxon>Cebidae</taxon>
        <taxon>Cebinae</taxon>
        <taxon>Cebus</taxon>
    </lineage>
</organism>
<evidence type="ECO:0000256" key="8">
    <source>
        <dbReference type="ARBA" id="ARBA00022679"/>
    </source>
</evidence>
<evidence type="ECO:0000256" key="13">
    <source>
        <dbReference type="ARBA" id="ARBA00022833"/>
    </source>
</evidence>
<protein>
    <recommendedName>
        <fullName evidence="5">tRNA dimethylallyltransferase</fullName>
        <ecNumber evidence="4">2.5.1.75</ecNumber>
    </recommendedName>
    <alternativeName>
        <fullName evidence="17">Isopentenyl-diphosphate:tRNA isopentenyltransferase</fullName>
    </alternativeName>
</protein>
<keyword evidence="15" id="KW-0809">Transit peptide</keyword>
<sequence length="181" mass="20544">MQNVYEGLDIITNKVSAQEQRICRHHMISFVDPLVTNYTVVDFRNRANIFARDKIPIVVGGTNYYIESLLWKVLINTKPPEMGTEEVIDRKVELEKEDGLVLHKRLSQVDPEMAAKLHPHDKRKVARSLQVFEETGISHSEFLHRQHAEEGGGPLGGPLKFSNPCILWLHADQAGNSPLMP</sequence>
<evidence type="ECO:0000256" key="10">
    <source>
        <dbReference type="ARBA" id="ARBA00022723"/>
    </source>
</evidence>
<evidence type="ECO:0000256" key="3">
    <source>
        <dbReference type="ARBA" id="ARBA00005842"/>
    </source>
</evidence>
<comment type="similarity">
    <text evidence="3">Belongs to the IPP transferase family.</text>
</comment>
<dbReference type="GO" id="GO:0052381">
    <property type="term" value="F:tRNA dimethylallyltransferase activity"/>
    <property type="evidence" value="ECO:0007669"/>
    <property type="project" value="UniProtKB-EC"/>
</dbReference>
<evidence type="ECO:0000256" key="4">
    <source>
        <dbReference type="ARBA" id="ARBA00012665"/>
    </source>
</evidence>
<keyword evidence="9" id="KW-0819">tRNA processing</keyword>
<reference evidence="20" key="1">
    <citation type="submission" date="2025-08" db="UniProtKB">
        <authorList>
            <consortium name="Ensembl"/>
        </authorList>
    </citation>
    <scope>IDENTIFICATION</scope>
</reference>
<evidence type="ECO:0000256" key="11">
    <source>
        <dbReference type="ARBA" id="ARBA00022741"/>
    </source>
</evidence>
<dbReference type="FunFam" id="1.10.20.140:FF:000002">
    <property type="entry name" value="tRNA dimethylallyltransferase, mitochondrial"/>
    <property type="match status" value="1"/>
</dbReference>
<dbReference type="GeneTree" id="ENSGT00390000015214"/>
<evidence type="ECO:0000256" key="9">
    <source>
        <dbReference type="ARBA" id="ARBA00022694"/>
    </source>
</evidence>
<dbReference type="InterPro" id="IPR027417">
    <property type="entry name" value="P-loop_NTPase"/>
</dbReference>
<evidence type="ECO:0000256" key="7">
    <source>
        <dbReference type="ARBA" id="ARBA00022553"/>
    </source>
</evidence>
<comment type="catalytic activity">
    <reaction evidence="18">
        <text>adenosine(37) in tRNA + dimethylallyl diphosphate = N(6)-dimethylallyladenosine(37) in tRNA + diphosphate</text>
        <dbReference type="Rhea" id="RHEA:26482"/>
        <dbReference type="Rhea" id="RHEA-COMP:10162"/>
        <dbReference type="Rhea" id="RHEA-COMP:10375"/>
        <dbReference type="ChEBI" id="CHEBI:33019"/>
        <dbReference type="ChEBI" id="CHEBI:57623"/>
        <dbReference type="ChEBI" id="CHEBI:74411"/>
        <dbReference type="ChEBI" id="CHEBI:74415"/>
        <dbReference type="EC" id="2.5.1.75"/>
    </reaction>
</comment>
<dbReference type="GO" id="GO:0008270">
    <property type="term" value="F:zinc ion binding"/>
    <property type="evidence" value="ECO:0007669"/>
    <property type="project" value="UniProtKB-KW"/>
</dbReference>
<reference evidence="20" key="2">
    <citation type="submission" date="2025-09" db="UniProtKB">
        <authorList>
            <consortium name="Ensembl"/>
        </authorList>
    </citation>
    <scope>IDENTIFICATION</scope>
</reference>
<evidence type="ECO:0000256" key="2">
    <source>
        <dbReference type="ARBA" id="ARBA00004496"/>
    </source>
</evidence>
<dbReference type="Gene3D" id="1.10.20.140">
    <property type="match status" value="1"/>
</dbReference>
<evidence type="ECO:0000256" key="16">
    <source>
        <dbReference type="ARBA" id="ARBA00023128"/>
    </source>
</evidence>
<evidence type="ECO:0000256" key="12">
    <source>
        <dbReference type="ARBA" id="ARBA00022771"/>
    </source>
</evidence>
<gene>
    <name evidence="20" type="primary">TRIT1</name>
</gene>
<dbReference type="Gene3D" id="3.40.50.300">
    <property type="entry name" value="P-loop containing nucleotide triphosphate hydrolases"/>
    <property type="match status" value="1"/>
</dbReference>
<dbReference type="GO" id="GO:0005524">
    <property type="term" value="F:ATP binding"/>
    <property type="evidence" value="ECO:0007669"/>
    <property type="project" value="UniProtKB-KW"/>
</dbReference>
<keyword evidence="6" id="KW-0963">Cytoplasm</keyword>
<comment type="function">
    <text evidence="19">Catalyzes the transfer of a dimethylallyl group onto the adenine at position 37 of both cytosolic and mitochondrial tRNAs, leading to the formation of N6-(dimethylallyl)adenosine (i6A37). Mediates modification of a limited subset of tRNAs: tRNA(Ser)(AGA), tRNA(Ser)(CGA), tRNA(Ser)(UGA), as well as partial modification of the selenocysteine tRNA(Ser)(UCA). TRIT1 is therefore required for selenoprotein expression.</text>
</comment>
<evidence type="ECO:0000256" key="1">
    <source>
        <dbReference type="ARBA" id="ARBA00004173"/>
    </source>
</evidence>
<dbReference type="Pfam" id="PF01715">
    <property type="entry name" value="IPPT"/>
    <property type="match status" value="1"/>
</dbReference>
<keyword evidence="11" id="KW-0547">Nucleotide-binding</keyword>
<keyword evidence="21" id="KW-1185">Reference proteome</keyword>
<keyword evidence="14" id="KW-0067">ATP-binding</keyword>
<evidence type="ECO:0000256" key="6">
    <source>
        <dbReference type="ARBA" id="ARBA00022490"/>
    </source>
</evidence>
<keyword evidence="12" id="KW-0863">Zinc-finger</keyword>
<keyword evidence="8" id="KW-0808">Transferase</keyword>
<evidence type="ECO:0000256" key="17">
    <source>
        <dbReference type="ARBA" id="ARBA00030893"/>
    </source>
</evidence>
<proteinExistence type="inferred from homology"/>
<dbReference type="PANTHER" id="PTHR11088">
    <property type="entry name" value="TRNA DIMETHYLALLYLTRANSFERASE"/>
    <property type="match status" value="1"/>
</dbReference>
<dbReference type="PANTHER" id="PTHR11088:SF89">
    <property type="entry name" value="TRNA DIMETHYLALLYLTRANSFERASE"/>
    <property type="match status" value="1"/>
</dbReference>
<dbReference type="GO" id="GO:0006400">
    <property type="term" value="P:tRNA modification"/>
    <property type="evidence" value="ECO:0007669"/>
    <property type="project" value="TreeGrafter"/>
</dbReference>
<keyword evidence="13" id="KW-0862">Zinc</keyword>
<dbReference type="GO" id="GO:0005739">
    <property type="term" value="C:mitochondrion"/>
    <property type="evidence" value="ECO:0007669"/>
    <property type="project" value="UniProtKB-SubCell"/>
</dbReference>
<accession>A0A2K5RFY6</accession>
<evidence type="ECO:0000256" key="15">
    <source>
        <dbReference type="ARBA" id="ARBA00022946"/>
    </source>
</evidence>
<keyword evidence="16" id="KW-0496">Mitochondrion</keyword>
<evidence type="ECO:0000256" key="5">
    <source>
        <dbReference type="ARBA" id="ARBA00017477"/>
    </source>
</evidence>
<dbReference type="Proteomes" id="UP000233040">
    <property type="component" value="Unassembled WGS sequence"/>
</dbReference>
<evidence type="ECO:0000256" key="19">
    <source>
        <dbReference type="ARBA" id="ARBA00057810"/>
    </source>
</evidence>
<dbReference type="AlphaFoldDB" id="A0A2K5RFY6"/>
<keyword evidence="7" id="KW-0597">Phosphoprotein</keyword>
<comment type="subcellular location">
    <subcellularLocation>
        <location evidence="2">Cytoplasm</location>
    </subcellularLocation>
    <subcellularLocation>
        <location evidence="1">Mitochondrion</location>
    </subcellularLocation>
</comment>
<keyword evidence="10" id="KW-0479">Metal-binding</keyword>
<evidence type="ECO:0000313" key="20">
    <source>
        <dbReference type="Ensembl" id="ENSCCAP00000027055.1"/>
    </source>
</evidence>